<accession>A0A1H7ZP62</accession>
<dbReference type="EMBL" id="FOAZ01000036">
    <property type="protein sequence ID" value="SEM60180.1"/>
    <property type="molecule type" value="Genomic_DNA"/>
</dbReference>
<feature type="compositionally biased region" description="Low complexity" evidence="1">
    <location>
        <begin position="116"/>
        <end position="131"/>
    </location>
</feature>
<dbReference type="STRING" id="235985.SAMN05414137_13662"/>
<dbReference type="RefSeq" id="WP_042458080.1">
    <property type="nucleotide sequence ID" value="NZ_BBPN01000050.1"/>
</dbReference>
<keyword evidence="2" id="KW-0812">Transmembrane</keyword>
<dbReference type="AlphaFoldDB" id="A0A1H7ZP62"/>
<organism evidence="3 4">
    <name type="scientific">Streptacidiphilus jiangxiensis</name>
    <dbReference type="NCBI Taxonomy" id="235985"/>
    <lineage>
        <taxon>Bacteria</taxon>
        <taxon>Bacillati</taxon>
        <taxon>Actinomycetota</taxon>
        <taxon>Actinomycetes</taxon>
        <taxon>Kitasatosporales</taxon>
        <taxon>Streptomycetaceae</taxon>
        <taxon>Streptacidiphilus</taxon>
    </lineage>
</organism>
<feature type="transmembrane region" description="Helical" evidence="2">
    <location>
        <begin position="12"/>
        <end position="34"/>
    </location>
</feature>
<feature type="region of interest" description="Disordered" evidence="1">
    <location>
        <begin position="109"/>
        <end position="131"/>
    </location>
</feature>
<keyword evidence="2" id="KW-1133">Transmembrane helix</keyword>
<name>A0A1H7ZP62_STRJI</name>
<evidence type="ECO:0000256" key="1">
    <source>
        <dbReference type="SAM" id="MobiDB-lite"/>
    </source>
</evidence>
<feature type="transmembrane region" description="Helical" evidence="2">
    <location>
        <begin position="40"/>
        <end position="60"/>
    </location>
</feature>
<dbReference type="Proteomes" id="UP000183015">
    <property type="component" value="Unassembled WGS sequence"/>
</dbReference>
<evidence type="ECO:0000313" key="4">
    <source>
        <dbReference type="Proteomes" id="UP000183015"/>
    </source>
</evidence>
<evidence type="ECO:0000256" key="2">
    <source>
        <dbReference type="SAM" id="Phobius"/>
    </source>
</evidence>
<evidence type="ECO:0000313" key="3">
    <source>
        <dbReference type="EMBL" id="SEM60180.1"/>
    </source>
</evidence>
<protein>
    <submittedName>
        <fullName evidence="3">Uncharacterized protein</fullName>
    </submittedName>
</protein>
<sequence>MTRSSQRARTVARHVLPAVTGITAGTPAAIVGAATPGHALAAAVVAGLTTTVTTLITAAGRDLVGLVARRITPPSLRHQRWLLRHGHVDGKLTPTQLVEMSVRLHADEAWSSPGDGASHTSGTSGASGTEA</sequence>
<reference evidence="4" key="1">
    <citation type="submission" date="2016-10" db="EMBL/GenBank/DDBJ databases">
        <authorList>
            <person name="Varghese N."/>
        </authorList>
    </citation>
    <scope>NUCLEOTIDE SEQUENCE [LARGE SCALE GENOMIC DNA]</scope>
    <source>
        <strain evidence="4">DSM 45096 / BCRC 16803 / CGMCC 4.1857 / CIP 109030 / JCM 12277 / KCTC 19219 / NBRC 100920 / 33214</strain>
    </source>
</reference>
<keyword evidence="2" id="KW-0472">Membrane</keyword>
<keyword evidence="4" id="KW-1185">Reference proteome</keyword>
<gene>
    <name evidence="3" type="ORF">SAMN05414137_13662</name>
</gene>
<proteinExistence type="predicted"/>